<dbReference type="InterPro" id="IPR012945">
    <property type="entry name" value="Tubulin-bd_cofactor_C_dom"/>
</dbReference>
<dbReference type="InterPro" id="IPR006599">
    <property type="entry name" value="CARP_motif"/>
</dbReference>
<protein>
    <recommendedName>
        <fullName evidence="7">C-CAP/cofactor C-like domain-containing protein</fullName>
    </recommendedName>
</protein>
<sequence>MEFDGEQSQIDFMVKREVERQVNIQKKKDHKDLGAADNEKVDYFQKIFNEKYYEIFNLITNTKNLSKSDLPDYFNNISNDILTLQKYVAASSLFLRNYDIKKCQQSLNDLTIKCKLLEEELLPKKRFGFKNKTKPNKIDANSHTKIDVVDSKNDKIIDFKANFCGYHDKKSVKLCLRSDEIYKKDVTLENLEDCQITLLGTPSTLHLNHIKDCTILSGPVSTSIFIENCENSNLSIACQQLRLHSSKNVTIFLHVTSRAIMEDCTDIIFGPYNFHYQDKESDFAHAGLDLNINNWKSIDDFNWLNIDKPSPNWRLFEPPDD</sequence>
<dbReference type="Pfam" id="PF07986">
    <property type="entry name" value="TBCC"/>
    <property type="match status" value="1"/>
</dbReference>
<comment type="similarity">
    <text evidence="2">Belongs to the TBCC family.</text>
</comment>
<keyword evidence="4" id="KW-0007">Acetylation</keyword>
<evidence type="ECO:0000256" key="5">
    <source>
        <dbReference type="ARBA" id="ARBA00023186"/>
    </source>
</evidence>
<dbReference type="PROSITE" id="PS51329">
    <property type="entry name" value="C_CAP_COFACTOR_C"/>
    <property type="match status" value="1"/>
</dbReference>
<proteinExistence type="inferred from homology"/>
<keyword evidence="5" id="KW-0143">Chaperone</keyword>
<dbReference type="GO" id="GO:0007023">
    <property type="term" value="P:post-chaperonin tubulin folding pathway"/>
    <property type="evidence" value="ECO:0007669"/>
    <property type="project" value="InterPro"/>
</dbReference>
<evidence type="ECO:0000313" key="9">
    <source>
        <dbReference type="Proteomes" id="UP001154078"/>
    </source>
</evidence>
<evidence type="ECO:0000256" key="1">
    <source>
        <dbReference type="ARBA" id="ARBA00004496"/>
    </source>
</evidence>
<reference evidence="8" key="1">
    <citation type="submission" date="2021-12" db="EMBL/GenBank/DDBJ databases">
        <authorList>
            <person name="King R."/>
        </authorList>
    </citation>
    <scope>NUCLEOTIDE SEQUENCE</scope>
</reference>
<dbReference type="AlphaFoldDB" id="A0A9P0BDD3"/>
<evidence type="ECO:0000256" key="4">
    <source>
        <dbReference type="ARBA" id="ARBA00022990"/>
    </source>
</evidence>
<dbReference type="Pfam" id="PF16752">
    <property type="entry name" value="TBCC_N"/>
    <property type="match status" value="1"/>
</dbReference>
<comment type="subcellular location">
    <subcellularLocation>
        <location evidence="1">Cytoplasm</location>
    </subcellularLocation>
</comment>
<evidence type="ECO:0000259" key="7">
    <source>
        <dbReference type="PROSITE" id="PS51329"/>
    </source>
</evidence>
<dbReference type="InterPro" id="IPR031925">
    <property type="entry name" value="TBCC_N"/>
</dbReference>
<dbReference type="Gene3D" id="1.20.58.1250">
    <property type="entry name" value="Tubulin Binding Cofactor C, N-terminal domain"/>
    <property type="match status" value="1"/>
</dbReference>
<name>A0A9P0BDD3_BRAAE</name>
<evidence type="ECO:0000256" key="6">
    <source>
        <dbReference type="ARBA" id="ARBA00026055"/>
    </source>
</evidence>
<evidence type="ECO:0000313" key="8">
    <source>
        <dbReference type="EMBL" id="CAH0561036.1"/>
    </source>
</evidence>
<dbReference type="GO" id="GO:0015631">
    <property type="term" value="F:tubulin binding"/>
    <property type="evidence" value="ECO:0007669"/>
    <property type="project" value="InterPro"/>
</dbReference>
<dbReference type="InterPro" id="IPR027684">
    <property type="entry name" value="TBCC"/>
</dbReference>
<dbReference type="GO" id="GO:0005737">
    <property type="term" value="C:cytoplasm"/>
    <property type="evidence" value="ECO:0007669"/>
    <property type="project" value="UniProtKB-SubCell"/>
</dbReference>
<keyword evidence="3" id="KW-0963">Cytoplasm</keyword>
<gene>
    <name evidence="8" type="ORF">MELIAE_LOCUS10672</name>
</gene>
<keyword evidence="9" id="KW-1185">Reference proteome</keyword>
<dbReference type="Gene3D" id="2.160.20.70">
    <property type="match status" value="1"/>
</dbReference>
<dbReference type="OrthoDB" id="194775at2759"/>
<accession>A0A9P0BDD3</accession>
<dbReference type="InterPro" id="IPR038397">
    <property type="entry name" value="TBCC_N_sf"/>
</dbReference>
<dbReference type="InterPro" id="IPR016098">
    <property type="entry name" value="CAP/MinC_C"/>
</dbReference>
<feature type="domain" description="C-CAP/cofactor C-like" evidence="7">
    <location>
        <begin position="123"/>
        <end position="303"/>
    </location>
</feature>
<dbReference type="PANTHER" id="PTHR15139:SF0">
    <property type="entry name" value="TUBULIN-SPECIFIC CHAPERONE C"/>
    <property type="match status" value="1"/>
</dbReference>
<comment type="subunit">
    <text evidence="6">Supercomplex made of cofactors A to E. Cofactors A and D function by capturing and stabilizing tubulin in a quasi-native conformation. Cofactor E binds to the cofactor D-tubulin complex; interaction with cofactor C then causes the release of tubulin polypeptides that are committed to the native state.</text>
</comment>
<dbReference type="GO" id="GO:0007021">
    <property type="term" value="P:tubulin complex assembly"/>
    <property type="evidence" value="ECO:0007669"/>
    <property type="project" value="TreeGrafter"/>
</dbReference>
<organism evidence="8 9">
    <name type="scientific">Brassicogethes aeneus</name>
    <name type="common">Rape pollen beetle</name>
    <name type="synonym">Meligethes aeneus</name>
    <dbReference type="NCBI Taxonomy" id="1431903"/>
    <lineage>
        <taxon>Eukaryota</taxon>
        <taxon>Metazoa</taxon>
        <taxon>Ecdysozoa</taxon>
        <taxon>Arthropoda</taxon>
        <taxon>Hexapoda</taxon>
        <taxon>Insecta</taxon>
        <taxon>Pterygota</taxon>
        <taxon>Neoptera</taxon>
        <taxon>Endopterygota</taxon>
        <taxon>Coleoptera</taxon>
        <taxon>Polyphaga</taxon>
        <taxon>Cucujiformia</taxon>
        <taxon>Nitidulidae</taxon>
        <taxon>Meligethinae</taxon>
        <taxon>Brassicogethes</taxon>
    </lineage>
</organism>
<evidence type="ECO:0000256" key="3">
    <source>
        <dbReference type="ARBA" id="ARBA00022490"/>
    </source>
</evidence>
<evidence type="ECO:0000256" key="2">
    <source>
        <dbReference type="ARBA" id="ARBA00008848"/>
    </source>
</evidence>
<dbReference type="InterPro" id="IPR017901">
    <property type="entry name" value="C-CAP_CF_C-like"/>
</dbReference>
<dbReference type="SMART" id="SM00673">
    <property type="entry name" value="CARP"/>
    <property type="match status" value="2"/>
</dbReference>
<dbReference type="PANTHER" id="PTHR15139">
    <property type="entry name" value="TUBULIN FOLDING COFACTOR C"/>
    <property type="match status" value="1"/>
</dbReference>
<dbReference type="EMBL" id="OV121138">
    <property type="protein sequence ID" value="CAH0561036.1"/>
    <property type="molecule type" value="Genomic_DNA"/>
</dbReference>
<dbReference type="Proteomes" id="UP001154078">
    <property type="component" value="Chromosome 7"/>
</dbReference>